<feature type="compositionally biased region" description="Basic residues" evidence="1">
    <location>
        <begin position="197"/>
        <end position="210"/>
    </location>
</feature>
<proteinExistence type="predicted"/>
<dbReference type="AlphaFoldDB" id="A0A8H3PH82"/>
<feature type="compositionally biased region" description="Polar residues" evidence="1">
    <location>
        <begin position="212"/>
        <end position="224"/>
    </location>
</feature>
<feature type="compositionally biased region" description="Polar residues" evidence="1">
    <location>
        <begin position="186"/>
        <end position="195"/>
    </location>
</feature>
<feature type="region of interest" description="Disordered" evidence="1">
    <location>
        <begin position="138"/>
        <end position="243"/>
    </location>
</feature>
<feature type="compositionally biased region" description="Basic and acidic residues" evidence="1">
    <location>
        <begin position="225"/>
        <end position="234"/>
    </location>
</feature>
<organism evidence="3 4">
    <name type="scientific">Heterodermia speciosa</name>
    <dbReference type="NCBI Taxonomy" id="116794"/>
    <lineage>
        <taxon>Eukaryota</taxon>
        <taxon>Fungi</taxon>
        <taxon>Dikarya</taxon>
        <taxon>Ascomycota</taxon>
        <taxon>Pezizomycotina</taxon>
        <taxon>Lecanoromycetes</taxon>
        <taxon>OSLEUM clade</taxon>
        <taxon>Lecanoromycetidae</taxon>
        <taxon>Caliciales</taxon>
        <taxon>Physciaceae</taxon>
        <taxon>Heterodermia</taxon>
    </lineage>
</organism>
<feature type="transmembrane region" description="Helical" evidence="2">
    <location>
        <begin position="101"/>
        <end position="119"/>
    </location>
</feature>
<dbReference type="EMBL" id="CAJPDS010000162">
    <property type="protein sequence ID" value="CAF9940787.1"/>
    <property type="molecule type" value="Genomic_DNA"/>
</dbReference>
<evidence type="ECO:0000256" key="1">
    <source>
        <dbReference type="SAM" id="MobiDB-lite"/>
    </source>
</evidence>
<keyword evidence="2" id="KW-0812">Transmembrane</keyword>
<accession>A0A8H3PH82</accession>
<evidence type="ECO:0000313" key="3">
    <source>
        <dbReference type="EMBL" id="CAF9940787.1"/>
    </source>
</evidence>
<evidence type="ECO:0000256" key="2">
    <source>
        <dbReference type="SAM" id="Phobius"/>
    </source>
</evidence>
<feature type="compositionally biased region" description="Basic and acidic residues" evidence="1">
    <location>
        <begin position="138"/>
        <end position="156"/>
    </location>
</feature>
<keyword evidence="2" id="KW-0472">Membrane</keyword>
<comment type="caution">
    <text evidence="3">The sequence shown here is derived from an EMBL/GenBank/DDBJ whole genome shotgun (WGS) entry which is preliminary data.</text>
</comment>
<reference evidence="3" key="1">
    <citation type="submission" date="2021-03" db="EMBL/GenBank/DDBJ databases">
        <authorList>
            <person name="Tagirdzhanova G."/>
        </authorList>
    </citation>
    <scope>NUCLEOTIDE SEQUENCE</scope>
</reference>
<keyword evidence="2" id="KW-1133">Transmembrane helix</keyword>
<dbReference type="Proteomes" id="UP000664521">
    <property type="component" value="Unassembled WGS sequence"/>
</dbReference>
<keyword evidence="4" id="KW-1185">Reference proteome</keyword>
<evidence type="ECO:0000313" key="4">
    <source>
        <dbReference type="Proteomes" id="UP000664521"/>
    </source>
</evidence>
<sequence>MAKDVWPPIGQNVPDNTQEQGTMLLVATKSLLAKVQNKENPPIEVTKSWLRAVIDYLERTTNFPTHDVVLGAIDKLTAQVGRNHEKMKERTTAIRINDCRLLLQFLVLLVLLLVHFLLLQNGRTELVLHGLPFEEKGSEAKDKQIHLNHSPSERQQQKTRASKGGHTGHTAAHQREDRQVRDFGQEPQSLQTTAQRGFRHTNSKQRRGWKGSRQQHMASNSGQERASKSTDTRRNKQGVKVAD</sequence>
<gene>
    <name evidence="3" type="ORF">HETSPECPRED_002639</name>
</gene>
<name>A0A8H3PH82_9LECA</name>
<feature type="compositionally biased region" description="Basic and acidic residues" evidence="1">
    <location>
        <begin position="173"/>
        <end position="184"/>
    </location>
</feature>
<protein>
    <submittedName>
        <fullName evidence="3">Uncharacterized protein</fullName>
    </submittedName>
</protein>